<dbReference type="AlphaFoldDB" id="A0AAE1APE2"/>
<keyword evidence="1" id="KW-0732">Signal</keyword>
<dbReference type="CDD" id="cd00185">
    <property type="entry name" value="TNFRSF"/>
    <property type="match status" value="1"/>
</dbReference>
<evidence type="ECO:0000313" key="2">
    <source>
        <dbReference type="EMBL" id="KAK3790886.1"/>
    </source>
</evidence>
<dbReference type="Proteomes" id="UP001283361">
    <property type="component" value="Unassembled WGS sequence"/>
</dbReference>
<protein>
    <recommendedName>
        <fullName evidence="4">TNFR-Cys domain-containing protein</fullName>
    </recommendedName>
</protein>
<dbReference type="Gene3D" id="2.10.50.10">
    <property type="entry name" value="Tumor Necrosis Factor Receptor, subunit A, domain 2"/>
    <property type="match status" value="1"/>
</dbReference>
<comment type="caution">
    <text evidence="2">The sequence shown here is derived from an EMBL/GenBank/DDBJ whole genome shotgun (WGS) entry which is preliminary data.</text>
</comment>
<dbReference type="SMART" id="SM01411">
    <property type="entry name" value="Ephrin_rec_like"/>
    <property type="match status" value="1"/>
</dbReference>
<proteinExistence type="predicted"/>
<gene>
    <name evidence="2" type="ORF">RRG08_011098</name>
</gene>
<dbReference type="EMBL" id="JAWDGP010001507">
    <property type="protein sequence ID" value="KAK3790886.1"/>
    <property type="molecule type" value="Genomic_DNA"/>
</dbReference>
<evidence type="ECO:0000313" key="3">
    <source>
        <dbReference type="Proteomes" id="UP001283361"/>
    </source>
</evidence>
<sequence length="159" mass="18169">MRVLMSTFMFVSLVTSTGNKSFCQKGTYMVVQTNGQFACNPCPRGTFNDENEYDKTSCKPCLKVSNSNPHYKVKLECTPEHNADIECAQGFYRDWYFPNDPCRVCKNCSLSSKRSKMCAIYANDKLRESISVISRSHIALCHLFILKKPYCLVPYKSII</sequence>
<name>A0AAE1APE2_9GAST</name>
<evidence type="ECO:0000256" key="1">
    <source>
        <dbReference type="SAM" id="SignalP"/>
    </source>
</evidence>
<accession>A0AAE1APE2</accession>
<feature type="chain" id="PRO_5042056494" description="TNFR-Cys domain-containing protein" evidence="1">
    <location>
        <begin position="17"/>
        <end position="159"/>
    </location>
</feature>
<keyword evidence="3" id="KW-1185">Reference proteome</keyword>
<organism evidence="2 3">
    <name type="scientific">Elysia crispata</name>
    <name type="common">lettuce slug</name>
    <dbReference type="NCBI Taxonomy" id="231223"/>
    <lineage>
        <taxon>Eukaryota</taxon>
        <taxon>Metazoa</taxon>
        <taxon>Spiralia</taxon>
        <taxon>Lophotrochozoa</taxon>
        <taxon>Mollusca</taxon>
        <taxon>Gastropoda</taxon>
        <taxon>Heterobranchia</taxon>
        <taxon>Euthyneura</taxon>
        <taxon>Panpulmonata</taxon>
        <taxon>Sacoglossa</taxon>
        <taxon>Placobranchoidea</taxon>
        <taxon>Plakobranchidae</taxon>
        <taxon>Elysia</taxon>
    </lineage>
</organism>
<reference evidence="2" key="1">
    <citation type="journal article" date="2023" name="G3 (Bethesda)">
        <title>A reference genome for the long-term kleptoplast-retaining sea slug Elysia crispata morphotype clarki.</title>
        <authorList>
            <person name="Eastman K.E."/>
            <person name="Pendleton A.L."/>
            <person name="Shaikh M.A."/>
            <person name="Suttiyut T."/>
            <person name="Ogas R."/>
            <person name="Tomko P."/>
            <person name="Gavelis G."/>
            <person name="Widhalm J.R."/>
            <person name="Wisecaver J.H."/>
        </authorList>
    </citation>
    <scope>NUCLEOTIDE SEQUENCE</scope>
    <source>
        <strain evidence="2">ECLA1</strain>
    </source>
</reference>
<feature type="signal peptide" evidence="1">
    <location>
        <begin position="1"/>
        <end position="16"/>
    </location>
</feature>
<evidence type="ECO:0008006" key="4">
    <source>
        <dbReference type="Google" id="ProtNLM"/>
    </source>
</evidence>